<dbReference type="FunFam" id="3.40.50.2000:FF:000115">
    <property type="entry name" value="Alpha-(1-6)-phosphatidylinositol monomannoside mannosyltransferase"/>
    <property type="match status" value="1"/>
</dbReference>
<dbReference type="SUPFAM" id="SSF53756">
    <property type="entry name" value="UDP-Glycosyltransferase/glycogen phosphorylase"/>
    <property type="match status" value="1"/>
</dbReference>
<keyword evidence="2" id="KW-0808">Transferase</keyword>
<sequence>MTRVLLVTNDFPPTLGGIQSYIRDYLDELEPQDVVVFASTQDAAAVEAYDASLPYVVYRWPHKIMLPIPATARRMAEIIEKEQIDTVWFGAAAPLGLLGGRAKKAGARRVVASTHGHEVGWAMLPIARQLLRRIGRYSDVVTYISEFTLGRIRGAFGSHVEFAHLPSGVDVERFHPVENGVRARIREELRWGEDEFVIACISRLVPRKGQDRLIEALPEILSGGQSVRLVLVGGGPYETKLVELAERHGVTDYVAFMGRVSEECMVEILQACDLFAMPCRTRGRGLDVEGLGIVFLEAQACGVPVIAGDSGGAPETIAPGGGVVVDGHSAAAVALAVNSLVAMGGERRQAMAGKGRQHVKEQWSWEIMGRRLRALL</sequence>
<feature type="domain" description="Glycosyltransferase subfamily 4-like N-terminal" evidence="4">
    <location>
        <begin position="16"/>
        <end position="173"/>
    </location>
</feature>
<feature type="domain" description="Glycosyl transferase family 1" evidence="3">
    <location>
        <begin position="182"/>
        <end position="357"/>
    </location>
</feature>
<dbReference type="AlphaFoldDB" id="A0A7Y4LFR7"/>
<dbReference type="CDD" id="cd03801">
    <property type="entry name" value="GT4_PimA-like"/>
    <property type="match status" value="1"/>
</dbReference>
<dbReference type="Pfam" id="PF13439">
    <property type="entry name" value="Glyco_transf_4"/>
    <property type="match status" value="1"/>
</dbReference>
<dbReference type="Gene3D" id="3.40.50.2000">
    <property type="entry name" value="Glycogen Phosphorylase B"/>
    <property type="match status" value="2"/>
</dbReference>
<evidence type="ECO:0000313" key="5">
    <source>
        <dbReference type="EMBL" id="ARU46484.1"/>
    </source>
</evidence>
<reference evidence="5 6" key="2">
    <citation type="journal article" date="2020" name="Antonie Van Leeuwenhoek">
        <title>Phylogenomic characterisation of a novel corynebacterial species pathogenic to animals.</title>
        <authorList>
            <person name="Moller J."/>
            <person name="Musella L."/>
            <person name="Melnikov V."/>
            <person name="Geissdorfer W."/>
            <person name="Burkovski A."/>
            <person name="Sangal V."/>
        </authorList>
    </citation>
    <scope>NUCLEOTIDE SEQUENCE [LARGE SCALE GENOMIC DNA]</scope>
    <source>
        <strain evidence="5 6">PO100/5</strain>
    </source>
</reference>
<organism evidence="5 6">
    <name type="scientific">Corynebacterium silvaticum</name>
    <dbReference type="NCBI Taxonomy" id="2320431"/>
    <lineage>
        <taxon>Bacteria</taxon>
        <taxon>Bacillati</taxon>
        <taxon>Actinomycetota</taxon>
        <taxon>Actinomycetes</taxon>
        <taxon>Mycobacteriales</taxon>
        <taxon>Corynebacteriaceae</taxon>
        <taxon>Corynebacterium</taxon>
    </lineage>
</organism>
<gene>
    <name evidence="5" type="ORF">CBE74_08320</name>
</gene>
<name>A0A7Y4LFR7_9CORY</name>
<dbReference type="PANTHER" id="PTHR45947">
    <property type="entry name" value="SULFOQUINOVOSYL TRANSFERASE SQD2"/>
    <property type="match status" value="1"/>
</dbReference>
<reference evidence="5 6" key="1">
    <citation type="journal article" date="2014" name="BMC Vet. Res.">
        <title>First report of Corynebacterium pseudotuberculosis from caseous lymphadenitis lesions in Black Alentejano pig (Sus scrofa domesticus).</title>
        <authorList>
            <person name="Oliveira M."/>
            <person name="Barroco C."/>
            <person name="Mottola C."/>
            <person name="Santos R."/>
            <person name="Lemsaddek A."/>
            <person name="Tavares L."/>
            <person name="Semedo-Lemsaddek T."/>
        </authorList>
    </citation>
    <scope>NUCLEOTIDE SEQUENCE [LARGE SCALE GENOMIC DNA]</scope>
    <source>
        <strain evidence="5 6">PO100/5</strain>
    </source>
</reference>
<evidence type="ECO:0000256" key="2">
    <source>
        <dbReference type="ARBA" id="ARBA00022679"/>
    </source>
</evidence>
<evidence type="ECO:0000256" key="1">
    <source>
        <dbReference type="ARBA" id="ARBA00022676"/>
    </source>
</evidence>
<dbReference type="Pfam" id="PF00534">
    <property type="entry name" value="Glycos_transf_1"/>
    <property type="match status" value="1"/>
</dbReference>
<proteinExistence type="predicted"/>
<dbReference type="GeneID" id="75008247"/>
<protein>
    <submittedName>
        <fullName evidence="5">Glycosyltransferase family 4 protein</fullName>
    </submittedName>
</protein>
<evidence type="ECO:0000313" key="6">
    <source>
        <dbReference type="Proteomes" id="UP000195652"/>
    </source>
</evidence>
<dbReference type="InterPro" id="IPR050194">
    <property type="entry name" value="Glycosyltransferase_grp1"/>
</dbReference>
<dbReference type="InterPro" id="IPR001296">
    <property type="entry name" value="Glyco_trans_1"/>
</dbReference>
<dbReference type="PANTHER" id="PTHR45947:SF3">
    <property type="entry name" value="SULFOQUINOVOSYL TRANSFERASE SQD2"/>
    <property type="match status" value="1"/>
</dbReference>
<dbReference type="EMBL" id="CP021417">
    <property type="protein sequence ID" value="ARU46484.1"/>
    <property type="molecule type" value="Genomic_DNA"/>
</dbReference>
<dbReference type="KEGG" id="csil:CBE74_08320"/>
<evidence type="ECO:0000259" key="4">
    <source>
        <dbReference type="Pfam" id="PF13439"/>
    </source>
</evidence>
<accession>A0A7Y4LFR7</accession>
<dbReference type="GO" id="GO:1901137">
    <property type="term" value="P:carbohydrate derivative biosynthetic process"/>
    <property type="evidence" value="ECO:0007669"/>
    <property type="project" value="UniProtKB-ARBA"/>
</dbReference>
<dbReference type="InterPro" id="IPR028098">
    <property type="entry name" value="Glyco_trans_4-like_N"/>
</dbReference>
<evidence type="ECO:0000259" key="3">
    <source>
        <dbReference type="Pfam" id="PF00534"/>
    </source>
</evidence>
<dbReference type="GO" id="GO:1903509">
    <property type="term" value="P:liposaccharide metabolic process"/>
    <property type="evidence" value="ECO:0007669"/>
    <property type="project" value="UniProtKB-ARBA"/>
</dbReference>
<reference evidence="5 6" key="4">
    <citation type="journal article" date="2020" name="PLoS ONE">
        <title>Taxonomic classification of strain PO100/5 shows a broader geographic distribution and genetic markers of the recently described Corynebacterium silvaticum.</title>
        <authorList>
            <person name="Viana M.V.C."/>
            <person name="Profeta R."/>
            <person name="da Silva A.L."/>
            <person name="Hurtado R."/>
            <person name="Cerqueira J.C."/>
            <person name="Ribeiro B.F.S."/>
            <person name="Almeida M.O."/>
            <person name="Morais-Rodrigues F."/>
            <person name="Soares S.C."/>
            <person name="Oliveira M."/>
            <person name="Tavares L."/>
            <person name="Figueiredo H."/>
            <person name="Wattam A.R."/>
            <person name="Barh D."/>
            <person name="Ghosh P."/>
            <person name="Silva A."/>
            <person name="Azevedo V."/>
        </authorList>
    </citation>
    <scope>NUCLEOTIDE SEQUENCE [LARGE SCALE GENOMIC DNA]</scope>
    <source>
        <strain evidence="5 6">PO100/5</strain>
    </source>
</reference>
<dbReference type="GO" id="GO:0016758">
    <property type="term" value="F:hexosyltransferase activity"/>
    <property type="evidence" value="ECO:0007669"/>
    <property type="project" value="TreeGrafter"/>
</dbReference>
<keyword evidence="1" id="KW-0328">Glycosyltransferase</keyword>
<dbReference type="OrthoDB" id="9808602at2"/>
<reference evidence="5 6" key="3">
    <citation type="journal article" date="2020" name="Int. J. Syst. Evol. Microbiol.">
        <title>Corynebacterium silvaticum sp. nov., a unique group of NTTB corynebacteria in wild boar and roe deer.</title>
        <authorList>
            <person name="Dangel A."/>
            <person name="Berger A."/>
            <person name="Rau J."/>
            <person name="Eisenberg T."/>
            <person name="Kampfer P."/>
            <person name="Margos G."/>
            <person name="Contzen M."/>
            <person name="Busse H.J."/>
            <person name="Konrad R."/>
            <person name="Peters M."/>
            <person name="Sting R."/>
            <person name="Sing A."/>
        </authorList>
    </citation>
    <scope>NUCLEOTIDE SEQUENCE [LARGE SCALE GENOMIC DNA]</scope>
    <source>
        <strain evidence="5 6">PO100/5</strain>
    </source>
</reference>
<dbReference type="RefSeq" id="WP_087454289.1">
    <property type="nucleotide sequence ID" value="NZ_CP021417.2"/>
</dbReference>
<keyword evidence="6" id="KW-1185">Reference proteome</keyword>
<dbReference type="Proteomes" id="UP000195652">
    <property type="component" value="Chromosome"/>
</dbReference>